<keyword evidence="3" id="KW-1185">Reference proteome</keyword>
<dbReference type="eggNOG" id="KOG2956">
    <property type="taxonomic scope" value="Eukaryota"/>
</dbReference>
<feature type="region of interest" description="Disordered" evidence="1">
    <location>
        <begin position="1"/>
        <end position="160"/>
    </location>
</feature>
<sequence>MDNVPMSAARDQQRRSPNATLSPKVRRKRPSDADVTSAAAGTGNATQSPLRREDDFVLVSPQAKASQTIREMSQAFTPGDIDKVDHMPGSPVRTPLKGSFSTPTRNRRFTNEASVPSLPVSPSDSRETSEEPMIPKTPRQTRHSRGGSDDSVSRIPAPINQSHLDIVDTQSPHTLKVYEDPQSPNIEEVATQNDTALQAPKTPKFPAKSRPLEELPLNEPTSVPNRKHDQLPVHTPLLQPSPIITPSSENSHRRWKKVEVSERRRSLSPRSKDPAKAQDMIMRGLTRIRAGALDVHGYRKFQTLVKYHEPIYKDENKYEQILMALLEALETPDGDKGATSGRSLDLKTQVLVTIRLMFGLNRECFAAFYPRAITAIITARKHYEMTNHIVSGLEETAEDIVSACDPPEVIDAILDLLETEEKSNECYRMVAMGSYILSGLLRRLNNKRLYLTQAEMERLGRFANQNLRSTQPDVRRAIIEFCPELYDMVGSEDNFWSMVNSSVEDFRPLLTYYIMRRPAKVG</sequence>
<accession>C4JLC2</accession>
<dbReference type="RefSeq" id="XP_002544113.1">
    <property type="nucleotide sequence ID" value="XM_002544067.1"/>
</dbReference>
<dbReference type="Proteomes" id="UP000002058">
    <property type="component" value="Unassembled WGS sequence"/>
</dbReference>
<dbReference type="InParanoid" id="C4JLC2"/>
<dbReference type="OrthoDB" id="4510291at2759"/>
<feature type="region of interest" description="Disordered" evidence="1">
    <location>
        <begin position="192"/>
        <end position="277"/>
    </location>
</feature>
<gene>
    <name evidence="2" type="ORF">UREG_03630</name>
</gene>
<proteinExistence type="predicted"/>
<dbReference type="STRING" id="336963.C4JLC2"/>
<feature type="compositionally biased region" description="Polar residues" evidence="1">
    <location>
        <begin position="63"/>
        <end position="76"/>
    </location>
</feature>
<evidence type="ECO:0008006" key="4">
    <source>
        <dbReference type="Google" id="ProtNLM"/>
    </source>
</evidence>
<dbReference type="AlphaFoldDB" id="C4JLC2"/>
<evidence type="ECO:0000313" key="2">
    <source>
        <dbReference type="EMBL" id="EEP78784.1"/>
    </source>
</evidence>
<reference evidence="3" key="1">
    <citation type="journal article" date="2009" name="Genome Res.">
        <title>Comparative genomic analyses of the human fungal pathogens Coccidioides and their relatives.</title>
        <authorList>
            <person name="Sharpton T.J."/>
            <person name="Stajich J.E."/>
            <person name="Rounsley S.D."/>
            <person name="Gardner M.J."/>
            <person name="Wortman J.R."/>
            <person name="Jordar V.S."/>
            <person name="Maiti R."/>
            <person name="Kodira C.D."/>
            <person name="Neafsey D.E."/>
            <person name="Zeng Q."/>
            <person name="Hung C.-Y."/>
            <person name="McMahan C."/>
            <person name="Muszewska A."/>
            <person name="Grynberg M."/>
            <person name="Mandel M.A."/>
            <person name="Kellner E.M."/>
            <person name="Barker B.M."/>
            <person name="Galgiani J.N."/>
            <person name="Orbach M.J."/>
            <person name="Kirkland T.N."/>
            <person name="Cole G.T."/>
            <person name="Henn M.R."/>
            <person name="Birren B.W."/>
            <person name="Taylor J.W."/>
        </authorList>
    </citation>
    <scope>NUCLEOTIDE SEQUENCE [LARGE SCALE GENOMIC DNA]</scope>
    <source>
        <strain evidence="3">UAMH 1704</strain>
    </source>
</reference>
<dbReference type="HOGENOM" id="CLU_032148_0_0_1"/>
<evidence type="ECO:0000256" key="1">
    <source>
        <dbReference type="SAM" id="MobiDB-lite"/>
    </source>
</evidence>
<organism evidence="2 3">
    <name type="scientific">Uncinocarpus reesii (strain UAMH 1704)</name>
    <dbReference type="NCBI Taxonomy" id="336963"/>
    <lineage>
        <taxon>Eukaryota</taxon>
        <taxon>Fungi</taxon>
        <taxon>Dikarya</taxon>
        <taxon>Ascomycota</taxon>
        <taxon>Pezizomycotina</taxon>
        <taxon>Eurotiomycetes</taxon>
        <taxon>Eurotiomycetidae</taxon>
        <taxon>Onygenales</taxon>
        <taxon>Onygenaceae</taxon>
        <taxon>Uncinocarpus</taxon>
    </lineage>
</organism>
<dbReference type="KEGG" id="ure:UREG_03630"/>
<feature type="compositionally biased region" description="Low complexity" evidence="1">
    <location>
        <begin position="114"/>
        <end position="123"/>
    </location>
</feature>
<dbReference type="VEuPathDB" id="FungiDB:UREG_03630"/>
<dbReference type="GeneID" id="8443763"/>
<evidence type="ECO:0000313" key="3">
    <source>
        <dbReference type="Proteomes" id="UP000002058"/>
    </source>
</evidence>
<name>C4JLC2_UNCRE</name>
<dbReference type="EMBL" id="CH476616">
    <property type="protein sequence ID" value="EEP78784.1"/>
    <property type="molecule type" value="Genomic_DNA"/>
</dbReference>
<feature type="compositionally biased region" description="Basic and acidic residues" evidence="1">
    <location>
        <begin position="257"/>
        <end position="276"/>
    </location>
</feature>
<protein>
    <recommendedName>
        <fullName evidence="4">CLASP N-terminal domain-containing protein</fullName>
    </recommendedName>
</protein>